<accession>A0ABU1RTR8</accession>
<evidence type="ECO:0000259" key="2">
    <source>
        <dbReference type="PROSITE" id="PS50943"/>
    </source>
</evidence>
<keyword evidence="1" id="KW-0238">DNA-binding</keyword>
<name>A0ABU1RTR8_9GAMM</name>
<dbReference type="EMBL" id="JAVDTT010000003">
    <property type="protein sequence ID" value="MDR6842169.1"/>
    <property type="molecule type" value="Genomic_DNA"/>
</dbReference>
<reference evidence="3 4" key="1">
    <citation type="submission" date="2023-07" db="EMBL/GenBank/DDBJ databases">
        <title>Sorghum-associated microbial communities from plants grown in Nebraska, USA.</title>
        <authorList>
            <person name="Schachtman D."/>
        </authorList>
    </citation>
    <scope>NUCLEOTIDE SEQUENCE [LARGE SCALE GENOMIC DNA]</scope>
    <source>
        <strain evidence="3 4">BE107</strain>
    </source>
</reference>
<dbReference type="Proteomes" id="UP001254759">
    <property type="component" value="Unassembled WGS sequence"/>
</dbReference>
<gene>
    <name evidence="3" type="ORF">J2W94_002463</name>
</gene>
<dbReference type="SMART" id="SM00530">
    <property type="entry name" value="HTH_XRE"/>
    <property type="match status" value="1"/>
</dbReference>
<dbReference type="PROSITE" id="PS50943">
    <property type="entry name" value="HTH_CROC1"/>
    <property type="match status" value="1"/>
</dbReference>
<dbReference type="SUPFAM" id="SSF47413">
    <property type="entry name" value="lambda repressor-like DNA-binding domains"/>
    <property type="match status" value="1"/>
</dbReference>
<organism evidence="3 4">
    <name type="scientific">Pseudoxanthomonas sacheonensis</name>
    <dbReference type="NCBI Taxonomy" id="443615"/>
    <lineage>
        <taxon>Bacteria</taxon>
        <taxon>Pseudomonadati</taxon>
        <taxon>Pseudomonadota</taxon>
        <taxon>Gammaproteobacteria</taxon>
        <taxon>Lysobacterales</taxon>
        <taxon>Lysobacteraceae</taxon>
        <taxon>Pseudoxanthomonas</taxon>
    </lineage>
</organism>
<dbReference type="InterPro" id="IPR010982">
    <property type="entry name" value="Lambda_DNA-bd_dom_sf"/>
</dbReference>
<protein>
    <submittedName>
        <fullName evidence="3">Transcriptional regulator with XRE-family HTH domain</fullName>
    </submittedName>
</protein>
<dbReference type="PANTHER" id="PTHR46558">
    <property type="entry name" value="TRACRIPTIONAL REGULATORY PROTEIN-RELATED-RELATED"/>
    <property type="match status" value="1"/>
</dbReference>
<dbReference type="RefSeq" id="WP_310093772.1">
    <property type="nucleotide sequence ID" value="NZ_JAVDTT010000003.1"/>
</dbReference>
<evidence type="ECO:0000313" key="4">
    <source>
        <dbReference type="Proteomes" id="UP001254759"/>
    </source>
</evidence>
<evidence type="ECO:0000313" key="3">
    <source>
        <dbReference type="EMBL" id="MDR6842169.1"/>
    </source>
</evidence>
<feature type="domain" description="HTH cro/C1-type" evidence="2">
    <location>
        <begin position="7"/>
        <end position="62"/>
    </location>
</feature>
<evidence type="ECO:0000256" key="1">
    <source>
        <dbReference type="ARBA" id="ARBA00023125"/>
    </source>
</evidence>
<dbReference type="CDD" id="cd00093">
    <property type="entry name" value="HTH_XRE"/>
    <property type="match status" value="1"/>
</dbReference>
<dbReference type="InterPro" id="IPR001387">
    <property type="entry name" value="Cro/C1-type_HTH"/>
</dbReference>
<dbReference type="PANTHER" id="PTHR46558:SF11">
    <property type="entry name" value="HTH-TYPE TRANSCRIPTIONAL REGULATOR XRE"/>
    <property type="match status" value="1"/>
</dbReference>
<keyword evidence="4" id="KW-1185">Reference proteome</keyword>
<dbReference type="Gene3D" id="1.10.260.40">
    <property type="entry name" value="lambda repressor-like DNA-binding domains"/>
    <property type="match status" value="1"/>
</dbReference>
<dbReference type="Pfam" id="PF01381">
    <property type="entry name" value="HTH_3"/>
    <property type="match status" value="1"/>
</dbReference>
<sequence>MTLSQRIRTLRRKKKLSQEALAELVGVQRSAVSNWESAGPVQPAIANMISIAKATNVSVEWLATGRGTMQLGHDPEMDVLAVDGELVDTPLERELLAQFRKLSHRSQNLLMELVEVFVSAQHAKRGKGRAE</sequence>
<comment type="caution">
    <text evidence="3">The sequence shown here is derived from an EMBL/GenBank/DDBJ whole genome shotgun (WGS) entry which is preliminary data.</text>
</comment>
<proteinExistence type="predicted"/>